<dbReference type="Proteomes" id="UP000660262">
    <property type="component" value="Unassembled WGS sequence"/>
</dbReference>
<name>A0A830HH42_9CHLO</name>
<organism evidence="1 2">
    <name type="scientific">Pycnococcus provasolii</name>
    <dbReference type="NCBI Taxonomy" id="41880"/>
    <lineage>
        <taxon>Eukaryota</taxon>
        <taxon>Viridiplantae</taxon>
        <taxon>Chlorophyta</taxon>
        <taxon>Pseudoscourfieldiophyceae</taxon>
        <taxon>Pseudoscourfieldiales</taxon>
        <taxon>Pycnococcaceae</taxon>
        <taxon>Pycnococcus</taxon>
    </lineage>
</organism>
<evidence type="ECO:0008006" key="3">
    <source>
        <dbReference type="Google" id="ProtNLM"/>
    </source>
</evidence>
<dbReference type="EMBL" id="BNJQ01000012">
    <property type="protein sequence ID" value="GHP06158.1"/>
    <property type="molecule type" value="Genomic_DNA"/>
</dbReference>
<comment type="caution">
    <text evidence="1">The sequence shown here is derived from an EMBL/GenBank/DDBJ whole genome shotgun (WGS) entry which is preliminary data.</text>
</comment>
<reference evidence="1" key="1">
    <citation type="submission" date="2020-10" db="EMBL/GenBank/DDBJ databases">
        <title>Unveiling of a novel bifunctional photoreceptor, Dualchrome1, isolated from a cosmopolitan green alga.</title>
        <authorList>
            <person name="Suzuki S."/>
            <person name="Kawachi M."/>
        </authorList>
    </citation>
    <scope>NUCLEOTIDE SEQUENCE</scope>
    <source>
        <strain evidence="1">NIES 2893</strain>
    </source>
</reference>
<evidence type="ECO:0000313" key="1">
    <source>
        <dbReference type="EMBL" id="GHP06158.1"/>
    </source>
</evidence>
<keyword evidence="2" id="KW-1185">Reference proteome</keyword>
<proteinExistence type="predicted"/>
<gene>
    <name evidence="1" type="ORF">PPROV_000490500</name>
</gene>
<protein>
    <recommendedName>
        <fullName evidence="3">CYTH domain-containing protein</fullName>
    </recommendedName>
</protein>
<evidence type="ECO:0000313" key="2">
    <source>
        <dbReference type="Proteomes" id="UP000660262"/>
    </source>
</evidence>
<dbReference type="AlphaFoldDB" id="A0A830HH42"/>
<sequence>MDVHRTFEVRWFIRGMVPKDVSAWFFTDYARVESRRDSYVQIRHTDTVNVKIRGGGGGRLQIKVQTREPAAYKFSTNIHGLVDGWEKLTVWRRLCGKDKQDVPTTAALSWLDVKKVRVKRRFAIDPTGRVYEVDPANTKSLRRGVDVELTNLAVGGLNEDRWWTLSFEAFGDDSHFSALMKVAQAVFSSSQIPTTMLTLQASDSYASWLSKYYFNNDDDGSHHRPWWKFSWCRWCCCW</sequence>
<accession>A0A830HH42</accession>